<evidence type="ECO:0000259" key="1">
    <source>
        <dbReference type="Pfam" id="PF24732"/>
    </source>
</evidence>
<feature type="domain" description="ParE-like toxin" evidence="1">
    <location>
        <begin position="27"/>
        <end position="82"/>
    </location>
</feature>
<protein>
    <recommendedName>
        <fullName evidence="1">ParE-like toxin domain-containing protein</fullName>
    </recommendedName>
</protein>
<dbReference type="AlphaFoldDB" id="A0A1J1JG27"/>
<reference evidence="2" key="1">
    <citation type="submission" date="2015-09" db="EMBL/GenBank/DDBJ databases">
        <authorList>
            <person name="Jackson K.R."/>
            <person name="Lunt B.L."/>
            <person name="Fisher J.N.B."/>
            <person name="Gardner A.V."/>
            <person name="Bailey M.E."/>
            <person name="Deus L.M."/>
            <person name="Earl A.S."/>
            <person name="Gibby P.D."/>
            <person name="Hartmann K.A."/>
            <person name="Liu J.E."/>
            <person name="Manci A.M."/>
            <person name="Nielsen D.A."/>
            <person name="Solomon M.B."/>
            <person name="Breakwell D.P."/>
            <person name="Burnett S.H."/>
            <person name="Grose J.H."/>
        </authorList>
    </citation>
    <scope>NUCLEOTIDE SEQUENCE</scope>
    <source>
        <strain evidence="2">7805</strain>
    </source>
</reference>
<dbReference type="Pfam" id="PF24732">
    <property type="entry name" value="ParE_like"/>
    <property type="match status" value="1"/>
</dbReference>
<sequence length="85" mass="10209">MKSLTTPDFWKAYSDLSPELKQSVKRAYQLWKENSLHPSLHFKKVGKNLWSVRITNDYRALAIKKGDDYYWFWVGNHNQYDNILN</sequence>
<dbReference type="InterPro" id="IPR056925">
    <property type="entry name" value="ParE-like"/>
</dbReference>
<accession>A0A1J1JG27</accession>
<dbReference type="InterPro" id="IPR035093">
    <property type="entry name" value="RelE/ParE_toxin_dom_sf"/>
</dbReference>
<proteinExistence type="predicted"/>
<dbReference type="EMBL" id="LO018304">
    <property type="protein sequence ID" value="CUM60069.1"/>
    <property type="molecule type" value="Genomic_DNA"/>
</dbReference>
<dbReference type="RefSeq" id="WP_083617420.1">
    <property type="nucleotide sequence ID" value="NZ_JBIIEP010000020.1"/>
</dbReference>
<organism evidence="2">
    <name type="scientific">Planktothrix agardhii</name>
    <name type="common">Oscillatoria agardhii</name>
    <dbReference type="NCBI Taxonomy" id="1160"/>
    <lineage>
        <taxon>Bacteria</taxon>
        <taxon>Bacillati</taxon>
        <taxon>Cyanobacteriota</taxon>
        <taxon>Cyanophyceae</taxon>
        <taxon>Oscillatoriophycideae</taxon>
        <taxon>Oscillatoriales</taxon>
        <taxon>Microcoleaceae</taxon>
        <taxon>Planktothrix</taxon>
    </lineage>
</organism>
<name>A0A1J1JG27_PLAAG</name>
<gene>
    <name evidence="2" type="ORF">PLAM_2103</name>
</gene>
<evidence type="ECO:0000313" key="2">
    <source>
        <dbReference type="EMBL" id="CUM60069.1"/>
    </source>
</evidence>
<dbReference type="SUPFAM" id="SSF143011">
    <property type="entry name" value="RelE-like"/>
    <property type="match status" value="1"/>
</dbReference>